<organism evidence="2 3">
    <name type="scientific">Laceyella putida</name>
    <dbReference type="NCBI Taxonomy" id="110101"/>
    <lineage>
        <taxon>Bacteria</taxon>
        <taxon>Bacillati</taxon>
        <taxon>Bacillota</taxon>
        <taxon>Bacilli</taxon>
        <taxon>Bacillales</taxon>
        <taxon>Thermoactinomycetaceae</taxon>
        <taxon>Laceyella</taxon>
    </lineage>
</organism>
<name>A0ABW2RKU8_9BACL</name>
<gene>
    <name evidence="2" type="ORF">ACFQNG_10620</name>
</gene>
<evidence type="ECO:0000313" key="3">
    <source>
        <dbReference type="Proteomes" id="UP001596500"/>
    </source>
</evidence>
<keyword evidence="3" id="KW-1185">Reference proteome</keyword>
<proteinExistence type="predicted"/>
<protein>
    <recommendedName>
        <fullName evidence="4">YtxH domain-containing protein</fullName>
    </recommendedName>
</protein>
<feature type="compositionally biased region" description="Basic and acidic residues" evidence="1">
    <location>
        <begin position="91"/>
        <end position="130"/>
    </location>
</feature>
<dbReference type="EMBL" id="JBHTBW010000031">
    <property type="protein sequence ID" value="MFC7441599.1"/>
    <property type="molecule type" value="Genomic_DNA"/>
</dbReference>
<reference evidence="3" key="1">
    <citation type="journal article" date="2019" name="Int. J. Syst. Evol. Microbiol.">
        <title>The Global Catalogue of Microorganisms (GCM) 10K type strain sequencing project: providing services to taxonomists for standard genome sequencing and annotation.</title>
        <authorList>
            <consortium name="The Broad Institute Genomics Platform"/>
            <consortium name="The Broad Institute Genome Sequencing Center for Infectious Disease"/>
            <person name="Wu L."/>
            <person name="Ma J."/>
        </authorList>
    </citation>
    <scope>NUCLEOTIDE SEQUENCE [LARGE SCALE GENOMIC DNA]</scope>
    <source>
        <strain evidence="3">CGMCC 1.12942</strain>
    </source>
</reference>
<evidence type="ECO:0000313" key="2">
    <source>
        <dbReference type="EMBL" id="MFC7441599.1"/>
    </source>
</evidence>
<feature type="region of interest" description="Disordered" evidence="1">
    <location>
        <begin position="81"/>
        <end position="130"/>
    </location>
</feature>
<evidence type="ECO:0008006" key="4">
    <source>
        <dbReference type="Google" id="ProtNLM"/>
    </source>
</evidence>
<accession>A0ABW2RKU8</accession>
<dbReference type="Proteomes" id="UP001596500">
    <property type="component" value="Unassembled WGS sequence"/>
</dbReference>
<dbReference type="RefSeq" id="WP_379864899.1">
    <property type="nucleotide sequence ID" value="NZ_JBHTBW010000031.1"/>
</dbReference>
<comment type="caution">
    <text evidence="2">The sequence shown here is derived from an EMBL/GenBank/DDBJ whole genome shotgun (WGS) entry which is preliminary data.</text>
</comment>
<sequence>MKWNKMLPVKSPLGWIAVAGVALFAGSPTVRNAVRKAVVKGTAALMEVTDQFKKTMKRAEPSMAQGEMAFDFTSAVSEPDVPAFPSPSVLKTDHKVSDEKHGMLEAADKESQAPDHHEREGNEHEDRNEK</sequence>
<evidence type="ECO:0000256" key="1">
    <source>
        <dbReference type="SAM" id="MobiDB-lite"/>
    </source>
</evidence>